<feature type="compositionally biased region" description="Low complexity" evidence="2">
    <location>
        <begin position="23"/>
        <end position="38"/>
    </location>
</feature>
<evidence type="ECO:0000256" key="2">
    <source>
        <dbReference type="SAM" id="MobiDB-lite"/>
    </source>
</evidence>
<comment type="caution">
    <text evidence="3">The sequence shown here is derived from an EMBL/GenBank/DDBJ whole genome shotgun (WGS) entry which is preliminary data.</text>
</comment>
<gene>
    <name evidence="3" type="ORF">AKAME5_001928300</name>
</gene>
<reference evidence="3" key="1">
    <citation type="submission" date="2022-08" db="EMBL/GenBank/DDBJ databases">
        <title>Genome sequencing of akame (Lates japonicus).</title>
        <authorList>
            <person name="Hashiguchi Y."/>
            <person name="Takahashi H."/>
        </authorList>
    </citation>
    <scope>NUCLEOTIDE SEQUENCE</scope>
    <source>
        <strain evidence="3">Kochi</strain>
    </source>
</reference>
<dbReference type="EMBL" id="BRZM01000122">
    <property type="protein sequence ID" value="GLD67960.1"/>
    <property type="molecule type" value="Genomic_DNA"/>
</dbReference>
<organism evidence="3 4">
    <name type="scientific">Lates japonicus</name>
    <name type="common">Japanese lates</name>
    <dbReference type="NCBI Taxonomy" id="270547"/>
    <lineage>
        <taxon>Eukaryota</taxon>
        <taxon>Metazoa</taxon>
        <taxon>Chordata</taxon>
        <taxon>Craniata</taxon>
        <taxon>Vertebrata</taxon>
        <taxon>Euteleostomi</taxon>
        <taxon>Actinopterygii</taxon>
        <taxon>Neopterygii</taxon>
        <taxon>Teleostei</taxon>
        <taxon>Neoteleostei</taxon>
        <taxon>Acanthomorphata</taxon>
        <taxon>Carangaria</taxon>
        <taxon>Carangaria incertae sedis</taxon>
        <taxon>Centropomidae</taxon>
        <taxon>Lates</taxon>
    </lineage>
</organism>
<dbReference type="GO" id="GO:0005634">
    <property type="term" value="C:nucleus"/>
    <property type="evidence" value="ECO:0007669"/>
    <property type="project" value="UniProtKB-SubCell"/>
</dbReference>
<dbReference type="GO" id="GO:0000981">
    <property type="term" value="F:DNA-binding transcription factor activity, RNA polymerase II-specific"/>
    <property type="evidence" value="ECO:0007669"/>
    <property type="project" value="TreeGrafter"/>
</dbReference>
<dbReference type="PANTHER" id="PTHR24334">
    <property type="entry name" value="HOMEOBOX PROTEIN GBX"/>
    <property type="match status" value="1"/>
</dbReference>
<evidence type="ECO:0000313" key="3">
    <source>
        <dbReference type="EMBL" id="GLD67960.1"/>
    </source>
</evidence>
<accession>A0AAD3N8R0</accession>
<proteinExistence type="predicted"/>
<evidence type="ECO:0000313" key="4">
    <source>
        <dbReference type="Proteomes" id="UP001279410"/>
    </source>
</evidence>
<feature type="region of interest" description="Disordered" evidence="2">
    <location>
        <begin position="1"/>
        <end position="86"/>
    </location>
</feature>
<dbReference type="GO" id="GO:0051960">
    <property type="term" value="P:regulation of nervous system development"/>
    <property type="evidence" value="ECO:0007669"/>
    <property type="project" value="TreeGrafter"/>
</dbReference>
<dbReference type="GO" id="GO:0000977">
    <property type="term" value="F:RNA polymerase II transcription regulatory region sequence-specific DNA binding"/>
    <property type="evidence" value="ECO:0007669"/>
    <property type="project" value="TreeGrafter"/>
</dbReference>
<keyword evidence="3" id="KW-0371">Homeobox</keyword>
<dbReference type="Proteomes" id="UP001279410">
    <property type="component" value="Unassembled WGS sequence"/>
</dbReference>
<name>A0AAD3N8R0_LATJO</name>
<keyword evidence="3" id="KW-0238">DNA-binding</keyword>
<keyword evidence="4" id="KW-1185">Reference proteome</keyword>
<protein>
    <submittedName>
        <fullName evidence="3">Homeobox protein GBX-2-like protein</fullName>
    </submittedName>
</protein>
<feature type="compositionally biased region" description="Basic residues" evidence="2">
    <location>
        <begin position="52"/>
        <end position="66"/>
    </location>
</feature>
<evidence type="ECO:0000256" key="1">
    <source>
        <dbReference type="ARBA" id="ARBA00004123"/>
    </source>
</evidence>
<dbReference type="PANTHER" id="PTHR24334:SF3">
    <property type="entry name" value="HOMEOBOX PROTEIN GBX-2"/>
    <property type="match status" value="1"/>
</dbReference>
<feature type="compositionally biased region" description="Basic residues" evidence="2">
    <location>
        <begin position="77"/>
        <end position="86"/>
    </location>
</feature>
<dbReference type="InterPro" id="IPR042982">
    <property type="entry name" value="GBX-1/2"/>
</dbReference>
<dbReference type="AlphaFoldDB" id="A0AAD3N8R0"/>
<comment type="subcellular location">
    <subcellularLocation>
        <location evidence="1">Nucleus</location>
    </subcellularLocation>
</comment>
<sequence>MDSDLDYSSDDNLTSMCHKERTATAAARGSGRQRAPHGSAGGGGEAPEAARRRGAQRRRQQNRRQRTAFTSEQLERRKNRRAKWKRVKAGNVGCFKSGPSRNPKIIPIPVRVSRFAIRSAFAQMEQARP</sequence>